<gene>
    <name evidence="2" type="ORF">CJ255_07955</name>
</gene>
<feature type="transmembrane region" description="Helical" evidence="1">
    <location>
        <begin position="372"/>
        <end position="389"/>
    </location>
</feature>
<feature type="transmembrane region" description="Helical" evidence="1">
    <location>
        <begin position="208"/>
        <end position="231"/>
    </location>
</feature>
<evidence type="ECO:0000313" key="2">
    <source>
        <dbReference type="EMBL" id="PDW03593.1"/>
    </source>
</evidence>
<dbReference type="EMBL" id="NQWI01000026">
    <property type="protein sequence ID" value="PDW03593.1"/>
    <property type="molecule type" value="Genomic_DNA"/>
</dbReference>
<comment type="caution">
    <text evidence="2">The sequence shown here is derived from an EMBL/GenBank/DDBJ whole genome shotgun (WGS) entry which is preliminary data.</text>
</comment>
<feature type="transmembrane region" description="Helical" evidence="1">
    <location>
        <begin position="12"/>
        <end position="32"/>
    </location>
</feature>
<reference evidence="3" key="1">
    <citation type="submission" date="2017-08" db="EMBL/GenBank/DDBJ databases">
        <authorList>
            <person name="Grouzdev D.S."/>
            <person name="Gaisin V.A."/>
            <person name="Rysina M.S."/>
            <person name="Gorlenko V.M."/>
        </authorList>
    </citation>
    <scope>NUCLEOTIDE SEQUENCE [LARGE SCALE GENOMIC DNA]</scope>
    <source>
        <strain evidence="3">Kir15-3F</strain>
    </source>
</reference>
<name>A0A2A6RKY6_9CHLR</name>
<feature type="transmembrane region" description="Helical" evidence="1">
    <location>
        <begin position="441"/>
        <end position="463"/>
    </location>
</feature>
<evidence type="ECO:0000256" key="1">
    <source>
        <dbReference type="SAM" id="Phobius"/>
    </source>
</evidence>
<feature type="transmembrane region" description="Helical" evidence="1">
    <location>
        <begin position="125"/>
        <end position="146"/>
    </location>
</feature>
<keyword evidence="3" id="KW-1185">Reference proteome</keyword>
<evidence type="ECO:0000313" key="3">
    <source>
        <dbReference type="Proteomes" id="UP000220527"/>
    </source>
</evidence>
<proteinExistence type="predicted"/>
<dbReference type="RefSeq" id="WP_097643555.1">
    <property type="nucleotide sequence ID" value="NZ_NQWI01000026.1"/>
</dbReference>
<sequence>MAAQWNVWKAEWAVISWLLPLALLHGLLYLALVPPWQHYDEPSHFEYAAQIAAGEFEAPGPQAVGISHAIAVSMYRHGFYPPGEHPNIEEARRIRLGYNQRVHPPLYYSVAAVPLGFLQDRSVELQLYGARMVSLVLYALSVLAAWRIAVTLLPDEPLMQLVIPLLLLFTPTFADLMTAVNSDVLVNFAALVLLLGCARLLRDGFQPMGLLLALFGLAVALFTKRTAIPMLVPFGLTLLWAGWRQPLPWRIWLPTGLSLLAGVSIASFRFERVEGALRILPRDWLLEFDRNHLRIYLDRWLLSVADWELSAPIYPEVVRVMFESFWARLAWGHISLGASVDLMARMLTVAVCIGLLVRGWQLRGQLPLWQQRSIWLCFAMVCVAWFVTIMHVHPLPPYGQWLHIPRGRYMFWAILPHLWLLALGWQGLFPQPWRRWATIGLLLLFVGLSSFAWSSVLVDFYYLT</sequence>
<dbReference type="AlphaFoldDB" id="A0A2A6RKY6"/>
<feature type="transmembrane region" description="Helical" evidence="1">
    <location>
        <begin position="251"/>
        <end position="270"/>
    </location>
</feature>
<accession>A0A2A6RKY6</accession>
<feature type="transmembrane region" description="Helical" evidence="1">
    <location>
        <begin position="158"/>
        <end position="178"/>
    </location>
</feature>
<protein>
    <submittedName>
        <fullName evidence="2">Uncharacterized protein</fullName>
    </submittedName>
</protein>
<keyword evidence="1" id="KW-0812">Transmembrane</keyword>
<organism evidence="2 3">
    <name type="scientific">Candidatus Viridilinea mediisalina</name>
    <dbReference type="NCBI Taxonomy" id="2024553"/>
    <lineage>
        <taxon>Bacteria</taxon>
        <taxon>Bacillati</taxon>
        <taxon>Chloroflexota</taxon>
        <taxon>Chloroflexia</taxon>
        <taxon>Chloroflexales</taxon>
        <taxon>Chloroflexineae</taxon>
        <taxon>Oscillochloridaceae</taxon>
        <taxon>Candidatus Viridilinea</taxon>
    </lineage>
</organism>
<keyword evidence="1" id="KW-0472">Membrane</keyword>
<keyword evidence="1" id="KW-1133">Transmembrane helix</keyword>
<dbReference type="OrthoDB" id="160478at2"/>
<dbReference type="Proteomes" id="UP000220527">
    <property type="component" value="Unassembled WGS sequence"/>
</dbReference>
<feature type="transmembrane region" description="Helical" evidence="1">
    <location>
        <begin position="184"/>
        <end position="201"/>
    </location>
</feature>
<feature type="transmembrane region" description="Helical" evidence="1">
    <location>
        <begin position="409"/>
        <end position="429"/>
    </location>
</feature>